<accession>A0A8D8QCG8</accession>
<name>A0A8D8QCG8_9HEMI</name>
<keyword evidence="1" id="KW-0812">Transmembrane</keyword>
<sequence>MLSNKVGKNTKNKRENSVWILIMLLFSLFGHATIRLFFKKMETLNFNMAPCFWIRLIRPQSSYKIKEQIKSFTSKHNNESTNRNKPWSAQLADGVKGFQQASQRQSRDKLLEALTFARVNL</sequence>
<keyword evidence="1" id="KW-0472">Membrane</keyword>
<evidence type="ECO:0000256" key="1">
    <source>
        <dbReference type="SAM" id="Phobius"/>
    </source>
</evidence>
<reference evidence="2" key="1">
    <citation type="submission" date="2021-05" db="EMBL/GenBank/DDBJ databases">
        <authorList>
            <person name="Alioto T."/>
            <person name="Alioto T."/>
            <person name="Gomez Garrido J."/>
        </authorList>
    </citation>
    <scope>NUCLEOTIDE SEQUENCE</scope>
</reference>
<organism evidence="2">
    <name type="scientific">Cacopsylla melanoneura</name>
    <dbReference type="NCBI Taxonomy" id="428564"/>
    <lineage>
        <taxon>Eukaryota</taxon>
        <taxon>Metazoa</taxon>
        <taxon>Ecdysozoa</taxon>
        <taxon>Arthropoda</taxon>
        <taxon>Hexapoda</taxon>
        <taxon>Insecta</taxon>
        <taxon>Pterygota</taxon>
        <taxon>Neoptera</taxon>
        <taxon>Paraneoptera</taxon>
        <taxon>Hemiptera</taxon>
        <taxon>Sternorrhyncha</taxon>
        <taxon>Psylloidea</taxon>
        <taxon>Psyllidae</taxon>
        <taxon>Psyllinae</taxon>
        <taxon>Cacopsylla</taxon>
    </lineage>
</organism>
<dbReference type="AlphaFoldDB" id="A0A8D8QCG8"/>
<evidence type="ECO:0000313" key="2">
    <source>
        <dbReference type="EMBL" id="CAG6629099.1"/>
    </source>
</evidence>
<feature type="transmembrane region" description="Helical" evidence="1">
    <location>
        <begin position="18"/>
        <end position="38"/>
    </location>
</feature>
<protein>
    <submittedName>
        <fullName evidence="2">Uncharacterized protein</fullName>
    </submittedName>
</protein>
<keyword evidence="1" id="KW-1133">Transmembrane helix</keyword>
<dbReference type="EMBL" id="HBUF01069704">
    <property type="protein sequence ID" value="CAG6629099.1"/>
    <property type="molecule type" value="Transcribed_RNA"/>
</dbReference>
<proteinExistence type="predicted"/>